<evidence type="ECO:0000313" key="9">
    <source>
        <dbReference type="Proteomes" id="UP000507470"/>
    </source>
</evidence>
<keyword evidence="2" id="KW-0812">Transmembrane</keyword>
<dbReference type="PANTHER" id="PTHR24269:SF16">
    <property type="entry name" value="PROTEIN SLG1"/>
    <property type="match status" value="1"/>
</dbReference>
<dbReference type="EMBL" id="CACVKT020005775">
    <property type="protein sequence ID" value="CAC5397835.1"/>
    <property type="molecule type" value="Genomic_DNA"/>
</dbReference>
<evidence type="ECO:0000313" key="8">
    <source>
        <dbReference type="EMBL" id="CAC5397835.1"/>
    </source>
</evidence>
<name>A0A6J8CPD7_MYTCO</name>
<dbReference type="Proteomes" id="UP000507470">
    <property type="component" value="Unassembled WGS sequence"/>
</dbReference>
<dbReference type="InterPro" id="IPR051836">
    <property type="entry name" value="Kremen_rcpt"/>
</dbReference>
<comment type="subcellular location">
    <subcellularLocation>
        <location evidence="1">Membrane</location>
        <topology evidence="1">Single-pass membrane protein</topology>
    </subcellularLocation>
</comment>
<evidence type="ECO:0000256" key="1">
    <source>
        <dbReference type="ARBA" id="ARBA00004167"/>
    </source>
</evidence>
<dbReference type="InterPro" id="IPR002889">
    <property type="entry name" value="WSC_carb-bd"/>
</dbReference>
<dbReference type="GO" id="GO:0005886">
    <property type="term" value="C:plasma membrane"/>
    <property type="evidence" value="ECO:0007669"/>
    <property type="project" value="TreeGrafter"/>
</dbReference>
<accession>A0A6J8CPD7</accession>
<keyword evidence="6" id="KW-0325">Glycoprotein</keyword>
<keyword evidence="5" id="KW-0472">Membrane</keyword>
<dbReference type="Pfam" id="PF01822">
    <property type="entry name" value="WSC"/>
    <property type="match status" value="1"/>
</dbReference>
<gene>
    <name evidence="8" type="ORF">MCOR_32245</name>
</gene>
<evidence type="ECO:0000259" key="7">
    <source>
        <dbReference type="PROSITE" id="PS51212"/>
    </source>
</evidence>
<dbReference type="OrthoDB" id="74764at2759"/>
<proteinExistence type="predicted"/>
<keyword evidence="9" id="KW-1185">Reference proteome</keyword>
<sequence>MLDEKIDDGSMTFELCYNKCSKYSLFGLQNRRECFCGNSTEDATIYKRRPENECNMACSGNTSQTCGGFWRMSVYRKVFEDITSTANTVTTTLFDLTSSNTDSTINSCQCPCSDVGHNKWLFLQNLNLTMQEMKEIMQPELELLDKELRVKKTNTSRLFRSRNSASDNRISSITMGYAGAIFIITKQNVLKRKEGRKTEEWSNLKGFKLRIRKKNNMDIERERKMLQLIILSLDVSPNVVRQHLTSCILSLPLYASSFQNFLNYKQHKHDLFHLRYNTARCCECEKNAHIFRDNQIRPDQFMLLYKDDGKSQHEIKKTPTKGTTYIYQYCMCRFSANSSLNSLDLPSLWILYRNCCKSYFAPQVQHWVTTLKDIRNFVCHVSNLNAHSASEIDTKIKDIEDATLNLASMVNSPNDMFKKGVMEQIKFIKLGTFNRVDVAESLQKMETHIDVHSQEIIDKICKDTESLKSHTTNLQQEILYSQNKNVEEVKSAMTYNFAEQATLVDGKMVTLKEELLTESQEKANTLTTKVEEIHLDESQQLLNIQENTEAIIETQMDQNDSLHTIKVMSGEVMETTTETHKKQSKQTDMMEDMKEQLDQSLIPKEEMGYIAEFSKNISIDPIVNTVLTTKCIPTTEVQNECTQTENTINVLNRDTQTDVECMQFQLGSSSTALLQNIICGDEKVDNTGLKTILSKNMEEMEMQSKTLCLIDDKLLNVNSAMEHHLDNMSVENTQQRFDEKFEESKNLKKKILKAVHDTKEFHTQQSKNFTEIISGEVQNACSSIKSFEDKTDKISISNTKLEAAIQNLESLITNTQDQIGERQNSSERNILEAVNVLKVDYNEMSSKSTATICQSLRDSSIKQANDVCTEVNKVCEKLDASSKQLDEKQITIAEKVKECYNSNADILQAVEDMKQLLTRQSEKSTAELTEKLQSTSRKQSIGDISGVVRTLNVIEQSAEKTLETIEQMKTQHHKDINLLKADMKSLSTNPNLDKEDSSSISTEKQAEFLEIKKENEDLKMRIHELKKSSKTVDTEDFLKTRGFSGGNQLKQKEVIIKETLKKFHDEHISETLIQCPRGIRLLALILKEWILRGNERLPAICFIRDEHSYFLNDTCKKYRDHLKTLEINMYRINQETSHLLKKLDRLMCKIMTENLDIILKELQEAMKGICTMTPEVQKFATECSSISTEILLEIEQYICDDIWMSKLSEIQQVFSRLSLFYKKYAHKMQSLHNWSSELSTNTMTLPRSFLKTDNMCVEVCELFQIVIVVKNISSCYLKMSQQCLPELLRCLDLIISSSAESLTNIKIILPETDDTVEKIVNENEAELQQYLQNEFAKDIK</sequence>
<evidence type="ECO:0000256" key="6">
    <source>
        <dbReference type="ARBA" id="ARBA00023180"/>
    </source>
</evidence>
<organism evidence="8 9">
    <name type="scientific">Mytilus coruscus</name>
    <name type="common">Sea mussel</name>
    <dbReference type="NCBI Taxonomy" id="42192"/>
    <lineage>
        <taxon>Eukaryota</taxon>
        <taxon>Metazoa</taxon>
        <taxon>Spiralia</taxon>
        <taxon>Lophotrochozoa</taxon>
        <taxon>Mollusca</taxon>
        <taxon>Bivalvia</taxon>
        <taxon>Autobranchia</taxon>
        <taxon>Pteriomorphia</taxon>
        <taxon>Mytilida</taxon>
        <taxon>Mytiloidea</taxon>
        <taxon>Mytilidae</taxon>
        <taxon>Mytilinae</taxon>
        <taxon>Mytilus</taxon>
    </lineage>
</organism>
<dbReference type="PANTHER" id="PTHR24269">
    <property type="entry name" value="KREMEN PROTEIN"/>
    <property type="match status" value="1"/>
</dbReference>
<keyword evidence="3" id="KW-0732">Signal</keyword>
<evidence type="ECO:0000256" key="5">
    <source>
        <dbReference type="ARBA" id="ARBA00023136"/>
    </source>
</evidence>
<protein>
    <recommendedName>
        <fullName evidence="7">WSC domain-containing protein</fullName>
    </recommendedName>
</protein>
<keyword evidence="4" id="KW-1133">Transmembrane helix</keyword>
<evidence type="ECO:0000256" key="2">
    <source>
        <dbReference type="ARBA" id="ARBA00022692"/>
    </source>
</evidence>
<evidence type="ECO:0000256" key="3">
    <source>
        <dbReference type="ARBA" id="ARBA00022729"/>
    </source>
</evidence>
<dbReference type="SMART" id="SM00321">
    <property type="entry name" value="WSC"/>
    <property type="match status" value="1"/>
</dbReference>
<evidence type="ECO:0000256" key="4">
    <source>
        <dbReference type="ARBA" id="ARBA00022989"/>
    </source>
</evidence>
<feature type="domain" description="WSC" evidence="7">
    <location>
        <begin position="1"/>
        <end position="78"/>
    </location>
</feature>
<dbReference type="PROSITE" id="PS51212">
    <property type="entry name" value="WSC"/>
    <property type="match status" value="1"/>
</dbReference>
<reference evidence="8 9" key="1">
    <citation type="submission" date="2020-06" db="EMBL/GenBank/DDBJ databases">
        <authorList>
            <person name="Li R."/>
            <person name="Bekaert M."/>
        </authorList>
    </citation>
    <scope>NUCLEOTIDE SEQUENCE [LARGE SCALE GENOMIC DNA]</scope>
    <source>
        <strain evidence="9">wild</strain>
    </source>
</reference>